<dbReference type="InterPro" id="IPR036844">
    <property type="entry name" value="Hint_dom_sf"/>
</dbReference>
<evidence type="ECO:0000256" key="1">
    <source>
        <dbReference type="SAM" id="MobiDB-lite"/>
    </source>
</evidence>
<dbReference type="Gene3D" id="2.170.16.10">
    <property type="entry name" value="Hedgehog/Intein (Hint) domain"/>
    <property type="match status" value="1"/>
</dbReference>
<dbReference type="Pfam" id="PF13403">
    <property type="entry name" value="Hint_2"/>
    <property type="match status" value="1"/>
</dbReference>
<name>A0A1U9KD28_ACEAC</name>
<protein>
    <recommendedName>
        <fullName evidence="2">Hedgehog/Intein (Hint) domain-containing protein</fullName>
    </recommendedName>
</protein>
<dbReference type="Proteomes" id="UP000188937">
    <property type="component" value="Chromosome"/>
</dbReference>
<dbReference type="OrthoDB" id="6305173at2"/>
<feature type="compositionally biased region" description="Low complexity" evidence="1">
    <location>
        <begin position="1"/>
        <end position="21"/>
    </location>
</feature>
<evidence type="ECO:0000313" key="3">
    <source>
        <dbReference type="EMBL" id="AQS83724.1"/>
    </source>
</evidence>
<dbReference type="AlphaFoldDB" id="A0A1U9KD28"/>
<feature type="region of interest" description="Disordered" evidence="1">
    <location>
        <begin position="1"/>
        <end position="27"/>
    </location>
</feature>
<dbReference type="NCBIfam" id="TIGR04415">
    <property type="entry name" value="O_hepto_targRPT"/>
    <property type="match status" value="2"/>
</dbReference>
<reference evidence="3 4" key="1">
    <citation type="submission" date="2016-03" db="EMBL/GenBank/DDBJ databases">
        <title>Acetic acid bacteria sequencing.</title>
        <authorList>
            <person name="Brandt J."/>
            <person name="Jakob F."/>
            <person name="Vogel R.F."/>
        </authorList>
    </citation>
    <scope>NUCLEOTIDE SEQUENCE [LARGE SCALE GENOMIC DNA]</scope>
    <source>
        <strain evidence="3 4">TMW2.1153</strain>
    </source>
</reference>
<gene>
    <name evidence="3" type="ORF">A0U92_01880</name>
</gene>
<dbReference type="InterPro" id="IPR028992">
    <property type="entry name" value="Hedgehog/Intein_dom"/>
</dbReference>
<evidence type="ECO:0000259" key="2">
    <source>
        <dbReference type="Pfam" id="PF13403"/>
    </source>
</evidence>
<feature type="domain" description="Hedgehog/Intein (Hint)" evidence="2">
    <location>
        <begin position="362"/>
        <end position="497"/>
    </location>
</feature>
<dbReference type="EMBL" id="CP014692">
    <property type="protein sequence ID" value="AQS83724.1"/>
    <property type="molecule type" value="Genomic_DNA"/>
</dbReference>
<dbReference type="InterPro" id="IPR012332">
    <property type="entry name" value="Autotransporter_pectin_lyase_C"/>
</dbReference>
<keyword evidence="4" id="KW-1185">Reference proteome</keyword>
<evidence type="ECO:0000313" key="4">
    <source>
        <dbReference type="Proteomes" id="UP000188937"/>
    </source>
</evidence>
<dbReference type="Gene3D" id="2.160.20.20">
    <property type="match status" value="1"/>
</dbReference>
<sequence length="644" mass="66348">MSSVTNGGSVSGASTSSGDVTQNVDSGNGRIVTTVGSGGVVTSAVLGASAETYAREDLVVESGGASFFTSVTPANSASVIVRNAIVQEDVYGLSTSAVFSTTIAEIQNNVHGWGGGAEVYSASQYVHAGGESYGATFAGAPGGSFLPNQNDPYWGYTPITYSAADATQYVESGGLAKNTTLNAYSEQIVSGGVARLTMVNRSGEQIVSSGGSVVDTMVNSGGKQTVSSGGSATHTTLNAYGSSFVASGGTAINVDVGSGGVLSAGSGATLTDITLENGGRLDVSKDTLFTDRIALNGGTIDITDLTGSGTPDYTFSGDNRLTITRDGVSETLLFDGVYDPTKLFVTTDTDGSTLIDYGTPAPCYCPGTLIATAEGETPVEALEIGDLVRTASGALRPIRWIGRRAYDGVFARGNPDLIPVTFEKGSLGHNLPKRALTVSPLHAMFVERYLIPAHCLVNGGSIHFASIGERVEYIHIELESHDLLLAEGAPSESFVDDGSRGMFHNAGTFAELYPDAETVEAVYCAPRLEDGTMLEHIRDRLSAHTGSVVRQHTAGSSVRLGLLASDRERLLCGWAVDLLTPSEPVALEVLLNGRVLGMTLADGPSGVVSNGAAAYGFTFGLPRGITTASGAFSLRAVSSMKAAA</sequence>
<dbReference type="STRING" id="435.A0U92_01880"/>
<dbReference type="SUPFAM" id="SSF51294">
    <property type="entry name" value="Hedgehog/intein (Hint) domain"/>
    <property type="match status" value="1"/>
</dbReference>
<accession>A0A1U9KD28</accession>
<dbReference type="KEGG" id="aace:A0U92_01880"/>
<dbReference type="RefSeq" id="WP_077811762.1">
    <property type="nucleotide sequence ID" value="NZ_CP014692.1"/>
</dbReference>
<proteinExistence type="predicted"/>
<organism evidence="3 4">
    <name type="scientific">Acetobacter aceti</name>
    <dbReference type="NCBI Taxonomy" id="435"/>
    <lineage>
        <taxon>Bacteria</taxon>
        <taxon>Pseudomonadati</taxon>
        <taxon>Pseudomonadota</taxon>
        <taxon>Alphaproteobacteria</taxon>
        <taxon>Acetobacterales</taxon>
        <taxon>Acetobacteraceae</taxon>
        <taxon>Acetobacter</taxon>
        <taxon>Acetobacter subgen. Acetobacter</taxon>
    </lineage>
</organism>
<dbReference type="InterPro" id="IPR030930">
    <property type="entry name" value="AIDA"/>
</dbReference>